<dbReference type="Gene3D" id="3.20.20.70">
    <property type="entry name" value="Aldolase class I"/>
    <property type="match status" value="1"/>
</dbReference>
<evidence type="ECO:0000256" key="3">
    <source>
        <dbReference type="ARBA" id="ARBA00022643"/>
    </source>
</evidence>
<feature type="active site" description="Proton acceptor" evidence="6">
    <location>
        <position position="308"/>
    </location>
</feature>
<organism evidence="9 10">
    <name type="scientific">Herbaspirillum seropedicae (strain SmR1)</name>
    <dbReference type="NCBI Taxonomy" id="757424"/>
    <lineage>
        <taxon>Bacteria</taxon>
        <taxon>Pseudomonadati</taxon>
        <taxon>Pseudomonadota</taxon>
        <taxon>Betaproteobacteria</taxon>
        <taxon>Burkholderiales</taxon>
        <taxon>Oxalobacteraceae</taxon>
        <taxon>Herbaspirillum</taxon>
    </lineage>
</organism>
<dbReference type="eggNOG" id="COG1304">
    <property type="taxonomic scope" value="Bacteria"/>
</dbReference>
<feature type="binding site" evidence="7">
    <location>
        <begin position="108"/>
        <end position="110"/>
    </location>
    <ligand>
        <name>FMN</name>
        <dbReference type="ChEBI" id="CHEBI:58210"/>
    </ligand>
</feature>
<feature type="binding site" evidence="7">
    <location>
        <begin position="362"/>
        <end position="363"/>
    </location>
    <ligand>
        <name>FMN</name>
        <dbReference type="ChEBI" id="CHEBI:58210"/>
    </ligand>
</feature>
<keyword evidence="2 7" id="KW-0285">Flavoprotein</keyword>
<dbReference type="FunFam" id="3.20.20.70:FF:000029">
    <property type="entry name" value="L-lactate dehydrogenase"/>
    <property type="match status" value="1"/>
</dbReference>
<feature type="binding site" evidence="7">
    <location>
        <position position="55"/>
    </location>
    <ligand>
        <name>glyoxylate</name>
        <dbReference type="ChEBI" id="CHEBI:36655"/>
    </ligand>
</feature>
<name>D8IV51_HERSS</name>
<comment type="similarity">
    <text evidence="5">Belongs to the FMN-dependent alpha-hydroxy acid dehydrogenase family.</text>
</comment>
<dbReference type="AlphaFoldDB" id="D8IV51"/>
<evidence type="ECO:0000313" key="10">
    <source>
        <dbReference type="Proteomes" id="UP000000329"/>
    </source>
</evidence>
<feature type="domain" description="FMN hydroxy acid dehydrogenase" evidence="8">
    <location>
        <begin position="29"/>
        <end position="413"/>
    </location>
</feature>
<keyword evidence="10" id="KW-1185">Reference proteome</keyword>
<evidence type="ECO:0000313" key="9">
    <source>
        <dbReference type="EMBL" id="ADJ61770.1"/>
    </source>
</evidence>
<feature type="binding site" evidence="7">
    <location>
        <position position="195"/>
    </location>
    <ligand>
        <name>glyoxylate</name>
        <dbReference type="ChEBI" id="CHEBI:36655"/>
    </ligand>
</feature>
<keyword evidence="4 9" id="KW-0560">Oxidoreductase</keyword>
<dbReference type="CDD" id="cd02809">
    <property type="entry name" value="alpha_hydroxyacid_oxid_FMN"/>
    <property type="match status" value="1"/>
</dbReference>
<dbReference type="PROSITE" id="PS00557">
    <property type="entry name" value="FMN_HYDROXY_ACID_DH_1"/>
    <property type="match status" value="1"/>
</dbReference>
<feature type="binding site" evidence="7">
    <location>
        <position position="160"/>
    </location>
    <ligand>
        <name>glyoxylate</name>
        <dbReference type="ChEBI" id="CHEBI:36655"/>
    </ligand>
</feature>
<feature type="binding site" evidence="7">
    <location>
        <position position="186"/>
    </location>
    <ligand>
        <name>FMN</name>
        <dbReference type="ChEBI" id="CHEBI:58210"/>
    </ligand>
</feature>
<dbReference type="GO" id="GO:0004459">
    <property type="term" value="F:L-lactate dehydrogenase (NAD+) activity"/>
    <property type="evidence" value="ECO:0007669"/>
    <property type="project" value="UniProtKB-EC"/>
</dbReference>
<evidence type="ECO:0000256" key="5">
    <source>
        <dbReference type="ARBA" id="ARBA00024042"/>
    </source>
</evidence>
<dbReference type="EC" id="1.1.1.27" evidence="9"/>
<accession>D8IV51</accession>
<dbReference type="Proteomes" id="UP000000329">
    <property type="component" value="Chromosome"/>
</dbReference>
<proteinExistence type="inferred from homology"/>
<dbReference type="GO" id="GO:0009060">
    <property type="term" value="P:aerobic respiration"/>
    <property type="evidence" value="ECO:0007669"/>
    <property type="project" value="TreeGrafter"/>
</dbReference>
<gene>
    <name evidence="9" type="primary">lldD</name>
    <name evidence="9" type="ordered locus">Hsero_0244</name>
</gene>
<dbReference type="PANTHER" id="PTHR10578:SF107">
    <property type="entry name" value="2-HYDROXYACID OXIDASE 1"/>
    <property type="match status" value="1"/>
</dbReference>
<dbReference type="InterPro" id="IPR037396">
    <property type="entry name" value="FMN_HAD"/>
</dbReference>
<dbReference type="PANTHER" id="PTHR10578">
    <property type="entry name" value="S -2-HYDROXY-ACID OXIDASE-RELATED"/>
    <property type="match status" value="1"/>
</dbReference>
<dbReference type="InterPro" id="IPR013785">
    <property type="entry name" value="Aldolase_TIM"/>
</dbReference>
<dbReference type="STRING" id="757424.Hsero_0244"/>
<evidence type="ECO:0000256" key="2">
    <source>
        <dbReference type="ARBA" id="ARBA00022630"/>
    </source>
</evidence>
<dbReference type="InterPro" id="IPR008259">
    <property type="entry name" value="FMN_hydac_DH_AS"/>
</dbReference>
<evidence type="ECO:0000256" key="6">
    <source>
        <dbReference type="PIRSR" id="PIRSR000138-1"/>
    </source>
</evidence>
<keyword evidence="3 7" id="KW-0288">FMN</keyword>
<dbReference type="EMBL" id="CP002039">
    <property type="protein sequence ID" value="ADJ61770.1"/>
    <property type="molecule type" value="Genomic_DNA"/>
</dbReference>
<sequence>MSHVSRQSTGCPPRLIGRVGLKRRLYAGADVQRAQSIEELRAMARKRVPNFCFEYVEGGAEEEISLRHNREVFTRIGFLPRTLVDVSVRRQGRRLFGQDIASPFLIGPTGFSGLLAREGDVAMASAAASAGVPFVLTNVSTTSLEEVVRRSGAQVWQQVYLYRDRAFVASVAQRAQAAGIGVLVLTTDSAVYGKREWDARNFSSPRRLDWRNKLDVLRHPRWLIDILYPHGFPRFANLGDLLPPDQTSVRGAAAAILGQSLSAALDWADVQWLRGIWPGKLVLKGVMQVEDAQRAVALGVDGIVLSNHGGRQLDGALSTMDVLPEVVAAVKGQLTVMLDGGFRRGADIVKAIALGADAVLLGRATTYGLAAGGQAGATRALEILRSEVDRVLALLACPDIDQLDASYLRRLQA</sequence>
<reference evidence="9 10" key="1">
    <citation type="submission" date="2010-04" db="EMBL/GenBank/DDBJ databases">
        <title>The genome of Herbaspirillum seropedicae SmR1, an endophytic, nitrogen-fixing, plant-growth promoting beta-Proteobacteria.</title>
        <authorList>
            <person name="Pedrosa F.O."/>
            <person name="Monteiro R.A."/>
            <person name="Wassem R."/>
            <person name="Cruz L.M."/>
            <person name="Ayub R.A."/>
            <person name="Colauto N.B."/>
            <person name="Fernandez M.A."/>
            <person name="Fungaro M.H.P."/>
            <person name="Grisard E.C."/>
            <person name="Hungria M."/>
            <person name="Madeira H.M.F."/>
            <person name="Nodari R.O."/>
            <person name="Osaku C.A."/>
            <person name="Petzl-Erler M.L."/>
            <person name="Terenzi H."/>
            <person name="Vieira L.G.E."/>
            <person name="Almeida M.I.M."/>
            <person name="Alves L.R."/>
            <person name="Arantes O.M.N."/>
            <person name="Balsanelli E."/>
            <person name="Barcellos F.G."/>
            <person name="Baura V.A."/>
            <person name="Binde D.R."/>
            <person name="Campo R.J."/>
            <person name="Chubatsu L.S."/>
            <person name="Chueire L.M.O."/>
            <person name="Ciferri R.R."/>
            <person name="Correa L.C."/>
            <person name="da Conceicao Silva J.L."/>
            <person name="Dabul A.N.G."/>
            <person name="Dambros B.P."/>
            <person name="Faoro H."/>
            <person name="Favetti A."/>
            <person name="Friedermann G."/>
            <person name="Furlaneto M.C."/>
            <person name="Gasques L.S."/>
            <person name="Gimenes C.C.T."/>
            <person name="Gioppo N.M.R."/>
            <person name="Glienke-Blanco C."/>
            <person name="Godoy L.P."/>
            <person name="Guerra M.P."/>
            <person name="Karp S."/>
            <person name="Kava-Cordeiro V."/>
            <person name="Margarido V.P."/>
            <person name="Mathioni S.M."/>
            <person name="Menck-Soares M.A."/>
            <person name="Murace N.K."/>
            <person name="Nicolas M.F."/>
            <person name="Oliveira C.E.C."/>
            <person name="Pagnan N.A.B."/>
            <person name="Pamphile J.A."/>
            <person name="Patussi E.V."/>
            <person name="Pereira L.F.P."/>
            <person name="Pereira-Ferrari L."/>
            <person name="Pinto F.G.S."/>
            <person name="Precoma C."/>
            <person name="Prioli A.J."/>
            <person name="Prioli S.M.A.P."/>
            <person name="Raittz R.T."/>
            <person name="Ramos H.J.O."/>
            <person name="Ribeiro E.M.S.F."/>
            <person name="Rigo L.U."/>
            <person name="Rocha C.L.M.S.C."/>
            <person name="Rocha S.N."/>
            <person name="Santos K."/>
            <person name="Satori D."/>
            <person name="Silva A.G."/>
            <person name="Simao R.C.G."/>
            <person name="Soares M.A.M."/>
            <person name="Souza E.M."/>
            <person name="Steffens M.B.R."/>
            <person name="Steindel M."/>
            <person name="Tadra-Sfeir M.Z."/>
            <person name="Takahashi E.K."/>
            <person name="Torres R.A."/>
            <person name="Valle J.S."/>
            <person name="Vernal J.I."/>
            <person name="Vilas-Boas L.A."/>
            <person name="Watanabe M.A.E."/>
            <person name="Weiss V.A."/>
            <person name="Yates M.A."/>
            <person name="Souza E.M."/>
        </authorList>
    </citation>
    <scope>NUCLEOTIDE SEQUENCE [LARGE SCALE GENOMIC DNA]</scope>
    <source>
        <strain evidence="9 10">SmR1</strain>
    </source>
</reference>
<dbReference type="GO" id="GO:0010181">
    <property type="term" value="F:FMN binding"/>
    <property type="evidence" value="ECO:0007669"/>
    <property type="project" value="InterPro"/>
</dbReference>
<feature type="binding site" evidence="7">
    <location>
        <position position="284"/>
    </location>
    <ligand>
        <name>FMN</name>
        <dbReference type="ChEBI" id="CHEBI:58210"/>
    </ligand>
</feature>
<dbReference type="GO" id="GO:0005886">
    <property type="term" value="C:plasma membrane"/>
    <property type="evidence" value="ECO:0007669"/>
    <property type="project" value="TreeGrafter"/>
</dbReference>
<dbReference type="HOGENOM" id="CLU_020639_0_0_4"/>
<dbReference type="PIRSF" id="PIRSF000138">
    <property type="entry name" value="Al-hdrx_acd_dh"/>
    <property type="match status" value="1"/>
</dbReference>
<evidence type="ECO:0000256" key="7">
    <source>
        <dbReference type="PIRSR" id="PIRSR000138-2"/>
    </source>
</evidence>
<evidence type="ECO:0000259" key="8">
    <source>
        <dbReference type="PROSITE" id="PS51349"/>
    </source>
</evidence>
<dbReference type="InterPro" id="IPR012133">
    <property type="entry name" value="Alpha-hydoxy_acid_DH_FMN"/>
</dbReference>
<evidence type="ECO:0000256" key="4">
    <source>
        <dbReference type="ARBA" id="ARBA00023002"/>
    </source>
</evidence>
<feature type="binding site" evidence="7">
    <location>
        <position position="311"/>
    </location>
    <ligand>
        <name>glyoxylate</name>
        <dbReference type="ChEBI" id="CHEBI:36655"/>
    </ligand>
</feature>
<protein>
    <submittedName>
        <fullName evidence="9">FMN-dependent L-lactate dehydrogenase protein</fullName>
        <ecNumber evidence="9">1.1.1.27</ecNumber>
    </submittedName>
</protein>
<feature type="binding site" evidence="7">
    <location>
        <position position="158"/>
    </location>
    <ligand>
        <name>FMN</name>
        <dbReference type="ChEBI" id="CHEBI:58210"/>
    </ligand>
</feature>
<dbReference type="PROSITE" id="PS51349">
    <property type="entry name" value="FMN_HYDROXY_ACID_DH_2"/>
    <property type="match status" value="1"/>
</dbReference>
<dbReference type="InterPro" id="IPR000262">
    <property type="entry name" value="FMN-dep_DH"/>
</dbReference>
<dbReference type="SUPFAM" id="SSF51395">
    <property type="entry name" value="FMN-linked oxidoreductases"/>
    <property type="match status" value="1"/>
</dbReference>
<comment type="cofactor">
    <cofactor evidence="1">
        <name>FMN</name>
        <dbReference type="ChEBI" id="CHEBI:58210"/>
    </cofactor>
</comment>
<dbReference type="Pfam" id="PF01070">
    <property type="entry name" value="FMN_dh"/>
    <property type="match status" value="1"/>
</dbReference>
<dbReference type="KEGG" id="hse:Hsero_0244"/>
<evidence type="ECO:0000256" key="1">
    <source>
        <dbReference type="ARBA" id="ARBA00001917"/>
    </source>
</evidence>
<feature type="binding site" evidence="7">
    <location>
        <position position="306"/>
    </location>
    <ligand>
        <name>FMN</name>
        <dbReference type="ChEBI" id="CHEBI:58210"/>
    </ligand>
</feature>
<feature type="binding site" evidence="7">
    <location>
        <position position="308"/>
    </location>
    <ligand>
        <name>glyoxylate</name>
        <dbReference type="ChEBI" id="CHEBI:36655"/>
    </ligand>
</feature>
<feature type="binding site" evidence="7">
    <location>
        <begin position="339"/>
        <end position="343"/>
    </location>
    <ligand>
        <name>FMN</name>
        <dbReference type="ChEBI" id="CHEBI:58210"/>
    </ligand>
</feature>